<dbReference type="AlphaFoldDB" id="A0A2U8GZ79"/>
<reference evidence="5 6" key="1">
    <citation type="submission" date="2017-06" db="EMBL/GenBank/DDBJ databases">
        <title>Azoarcus sp. TSNA42 complete genome sequence.</title>
        <authorList>
            <person name="Woo J.-H."/>
            <person name="Kim H.-S."/>
        </authorList>
    </citation>
    <scope>NUCLEOTIDE SEQUENCE [LARGE SCALE GENOMIC DNA]</scope>
    <source>
        <strain evidence="5 6">TSNA42</strain>
    </source>
</reference>
<dbReference type="EMBL" id="CP022188">
    <property type="protein sequence ID" value="AWI78620.1"/>
    <property type="molecule type" value="Genomic_DNA"/>
</dbReference>
<dbReference type="PROSITE" id="PS01124">
    <property type="entry name" value="HTH_ARAC_FAMILY_2"/>
    <property type="match status" value="1"/>
</dbReference>
<dbReference type="InterPro" id="IPR032687">
    <property type="entry name" value="AraC-type_N"/>
</dbReference>
<organism evidence="5 6">
    <name type="scientific">Parazoarcus communis</name>
    <dbReference type="NCBI Taxonomy" id="41977"/>
    <lineage>
        <taxon>Bacteria</taxon>
        <taxon>Pseudomonadati</taxon>
        <taxon>Pseudomonadota</taxon>
        <taxon>Betaproteobacteria</taxon>
        <taxon>Rhodocyclales</taxon>
        <taxon>Zoogloeaceae</taxon>
        <taxon>Parazoarcus</taxon>
    </lineage>
</organism>
<sequence>MNEASPHIADASRRRSRARASVAMGFVTGMLSGLRHQGRDETPLLSAAGIDLADAANRIPVERYARLYNLIVTELDDEGFGLFSRAMAPGSFEFLCRGMMGAADLAEALVRARRFLRIVLPDLEISIQRDGQRAELRIVEVTPVSTERNAPARVFALEWLLRLLHGVACWFVGRGIALDEVSFPYARPAHADDYALVYTEHSSFDATVLCARFQANLLDLPIRRDEAALESFLEGAPGKISMLYRRDREMVFRVRDLVRDALPDNLSLEAVSARLHVSPRTLARRLEEEGSSFRAIKDATRRDIAFARLTKTRQPIARLAADLGYADPSAFYRAFVAWSGVSPEHFRNRLAAGAAGKLARDHTVRGKAG</sequence>
<evidence type="ECO:0000256" key="2">
    <source>
        <dbReference type="ARBA" id="ARBA00023125"/>
    </source>
</evidence>
<evidence type="ECO:0000256" key="3">
    <source>
        <dbReference type="ARBA" id="ARBA00023163"/>
    </source>
</evidence>
<dbReference type="PANTHER" id="PTHR47894">
    <property type="entry name" value="HTH-TYPE TRANSCRIPTIONAL REGULATOR GADX"/>
    <property type="match status" value="1"/>
</dbReference>
<dbReference type="RefSeq" id="WP_108971581.1">
    <property type="nucleotide sequence ID" value="NZ_CP022188.1"/>
</dbReference>
<accession>A0A2U8GZ79</accession>
<keyword evidence="1" id="KW-0805">Transcription regulation</keyword>
<dbReference type="Pfam" id="PF12625">
    <property type="entry name" value="Arabinose_bd"/>
    <property type="match status" value="1"/>
</dbReference>
<dbReference type="InterPro" id="IPR018060">
    <property type="entry name" value="HTH_AraC"/>
</dbReference>
<evidence type="ECO:0000313" key="5">
    <source>
        <dbReference type="EMBL" id="AWI78620.1"/>
    </source>
</evidence>
<dbReference type="PANTHER" id="PTHR47894:SF1">
    <property type="entry name" value="HTH-TYPE TRANSCRIPTIONAL REGULATOR VQSM"/>
    <property type="match status" value="1"/>
</dbReference>
<gene>
    <name evidence="5" type="ORF">CEW87_04125</name>
</gene>
<keyword evidence="2" id="KW-0238">DNA-binding</keyword>
<dbReference type="SMART" id="SM00342">
    <property type="entry name" value="HTH_ARAC"/>
    <property type="match status" value="1"/>
</dbReference>
<keyword evidence="3" id="KW-0804">Transcription</keyword>
<protein>
    <submittedName>
        <fullName evidence="5">AraC family transcriptional regulator</fullName>
    </submittedName>
</protein>
<evidence type="ECO:0000256" key="1">
    <source>
        <dbReference type="ARBA" id="ARBA00023015"/>
    </source>
</evidence>
<dbReference type="OrthoDB" id="6506763at2"/>
<dbReference type="Gene3D" id="1.10.10.60">
    <property type="entry name" value="Homeodomain-like"/>
    <property type="match status" value="1"/>
</dbReference>
<evidence type="ECO:0000259" key="4">
    <source>
        <dbReference type="PROSITE" id="PS01124"/>
    </source>
</evidence>
<dbReference type="Proteomes" id="UP000244902">
    <property type="component" value="Chromosome"/>
</dbReference>
<evidence type="ECO:0000313" key="6">
    <source>
        <dbReference type="Proteomes" id="UP000244902"/>
    </source>
</evidence>
<name>A0A2U8GZ79_9RHOO</name>
<feature type="domain" description="HTH araC/xylS-type" evidence="4">
    <location>
        <begin position="252"/>
        <end position="349"/>
    </location>
</feature>
<dbReference type="Pfam" id="PF12833">
    <property type="entry name" value="HTH_18"/>
    <property type="match status" value="1"/>
</dbReference>
<dbReference type="SUPFAM" id="SSF46689">
    <property type="entry name" value="Homeodomain-like"/>
    <property type="match status" value="1"/>
</dbReference>
<dbReference type="InterPro" id="IPR009057">
    <property type="entry name" value="Homeodomain-like_sf"/>
</dbReference>
<proteinExistence type="predicted"/>
<dbReference type="GO" id="GO:0000976">
    <property type="term" value="F:transcription cis-regulatory region binding"/>
    <property type="evidence" value="ECO:0007669"/>
    <property type="project" value="TreeGrafter"/>
</dbReference>
<dbReference type="GO" id="GO:0003700">
    <property type="term" value="F:DNA-binding transcription factor activity"/>
    <property type="evidence" value="ECO:0007669"/>
    <property type="project" value="InterPro"/>
</dbReference>
<dbReference type="GO" id="GO:0005829">
    <property type="term" value="C:cytosol"/>
    <property type="evidence" value="ECO:0007669"/>
    <property type="project" value="TreeGrafter"/>
</dbReference>